<reference evidence="2 3" key="1">
    <citation type="submission" date="2014-04" db="EMBL/GenBank/DDBJ databases">
        <title>Genome evolution of avian class.</title>
        <authorList>
            <person name="Zhang G."/>
            <person name="Li C."/>
        </authorList>
    </citation>
    <scope>NUCLEOTIDE SEQUENCE [LARGE SCALE GENOMIC DNA]</scope>
    <source>
        <strain evidence="2">BGI_N310</strain>
    </source>
</reference>
<organism evidence="2 3">
    <name type="scientific">Acanthisitta chloris</name>
    <name type="common">rifleman</name>
    <dbReference type="NCBI Taxonomy" id="57068"/>
    <lineage>
        <taxon>Eukaryota</taxon>
        <taxon>Metazoa</taxon>
        <taxon>Chordata</taxon>
        <taxon>Craniata</taxon>
        <taxon>Vertebrata</taxon>
        <taxon>Euteleostomi</taxon>
        <taxon>Archelosauria</taxon>
        <taxon>Archosauria</taxon>
        <taxon>Dinosauria</taxon>
        <taxon>Saurischia</taxon>
        <taxon>Theropoda</taxon>
        <taxon>Coelurosauria</taxon>
        <taxon>Aves</taxon>
        <taxon>Neognathae</taxon>
        <taxon>Neoaves</taxon>
        <taxon>Telluraves</taxon>
        <taxon>Australaves</taxon>
        <taxon>Passeriformes</taxon>
        <taxon>Acanthisittidae</taxon>
        <taxon>Acanthisitta</taxon>
    </lineage>
</organism>
<evidence type="ECO:0000313" key="2">
    <source>
        <dbReference type="EMBL" id="KFP73406.1"/>
    </source>
</evidence>
<dbReference type="EMBL" id="KK826871">
    <property type="protein sequence ID" value="KFP73406.1"/>
    <property type="molecule type" value="Genomic_DNA"/>
</dbReference>
<protein>
    <submittedName>
        <fullName evidence="2">Uncharacterized protein</fullName>
    </submittedName>
</protein>
<feature type="region of interest" description="Disordered" evidence="1">
    <location>
        <begin position="1"/>
        <end position="24"/>
    </location>
</feature>
<keyword evidence="3" id="KW-1185">Reference proteome</keyword>
<gene>
    <name evidence="2" type="ORF">N310_04948</name>
</gene>
<evidence type="ECO:0000256" key="1">
    <source>
        <dbReference type="SAM" id="MobiDB-lite"/>
    </source>
</evidence>
<proteinExistence type="predicted"/>
<accession>A0A091N9Z1</accession>
<feature type="region of interest" description="Disordered" evidence="1">
    <location>
        <begin position="251"/>
        <end position="273"/>
    </location>
</feature>
<dbReference type="Proteomes" id="UP000053537">
    <property type="component" value="Unassembled WGS sequence"/>
</dbReference>
<sequence>MCIDSATGKRENEENDPVLASVQDKALPEKRRLTVTEDTVQIHQKIRKCDGKTLPWYSSLESAVKQNSVTAVQLQDSTEPFGEDYVEKRTTEECLHSSEDKIVDVIIQTDEAHSTSGFSDPEQKGPDGNVMDILNWARPLPALLSPVQLSPLTTQDMLFGEVTGSSDDEGDCSDSAVEEDILQEDQVQPPSCNVISFNEECNQQSKSCEHGLDAEISLHLSWNEKNIHISPKMSSKEEIDAEAATLITNMETNKDCLENSENTETENRQLTEA</sequence>
<name>A0A091N9Z1_9PASS</name>
<evidence type="ECO:0000313" key="3">
    <source>
        <dbReference type="Proteomes" id="UP000053537"/>
    </source>
</evidence>
<feature type="non-terminal residue" evidence="2">
    <location>
        <position position="273"/>
    </location>
</feature>
<dbReference type="AlphaFoldDB" id="A0A091N9Z1"/>